<evidence type="ECO:0000259" key="3">
    <source>
        <dbReference type="PROSITE" id="PS51186"/>
    </source>
</evidence>
<feature type="domain" description="N-acetyltransferase" evidence="3">
    <location>
        <begin position="1"/>
        <end position="124"/>
    </location>
</feature>
<dbReference type="NCBIfam" id="TIGR00125">
    <property type="entry name" value="cyt_tran_rel"/>
    <property type="match status" value="1"/>
</dbReference>
<dbReference type="Proteomes" id="UP000050969">
    <property type="component" value="Unassembled WGS sequence"/>
</dbReference>
<dbReference type="GO" id="GO:0005524">
    <property type="term" value="F:ATP binding"/>
    <property type="evidence" value="ECO:0007669"/>
    <property type="project" value="UniProtKB-KW"/>
</dbReference>
<dbReference type="AlphaFoldDB" id="A0A0R2MUC3"/>
<protein>
    <submittedName>
        <fullName evidence="4">Citrate lyase ligase</fullName>
    </submittedName>
</protein>
<dbReference type="GO" id="GO:0016829">
    <property type="term" value="F:lyase activity"/>
    <property type="evidence" value="ECO:0007669"/>
    <property type="project" value="UniProtKB-KW"/>
</dbReference>
<dbReference type="PROSITE" id="PS51186">
    <property type="entry name" value="GNAT"/>
    <property type="match status" value="1"/>
</dbReference>
<dbReference type="Pfam" id="PF13527">
    <property type="entry name" value="Acetyltransf_9"/>
    <property type="match status" value="1"/>
</dbReference>
<gene>
    <name evidence="4" type="ORF">IV56_GL000519</name>
</gene>
<keyword evidence="2" id="KW-0067">ATP-binding</keyword>
<dbReference type="PATRIC" id="fig|1293598.4.peg.553"/>
<dbReference type="GO" id="GO:0008771">
    <property type="term" value="F:[citrate (pro-3S)-lyase] ligase activity"/>
    <property type="evidence" value="ECO:0007669"/>
    <property type="project" value="InterPro"/>
</dbReference>
<dbReference type="PIRSF" id="PIRSF005751">
    <property type="entry name" value="Acet_citr_lig"/>
    <property type="match status" value="1"/>
</dbReference>
<dbReference type="InterPro" id="IPR014729">
    <property type="entry name" value="Rossmann-like_a/b/a_fold"/>
</dbReference>
<accession>A0A0R2MUC3</accession>
<dbReference type="Pfam" id="PF08218">
    <property type="entry name" value="Citrate_ly_lig"/>
    <property type="match status" value="1"/>
</dbReference>
<keyword evidence="1" id="KW-0547">Nucleotide-binding</keyword>
<dbReference type="SUPFAM" id="SSF52374">
    <property type="entry name" value="Nucleotidylyl transferase"/>
    <property type="match status" value="1"/>
</dbReference>
<keyword evidence="5" id="KW-1185">Reference proteome</keyword>
<dbReference type="STRING" id="1293598.IV56_GL000519"/>
<evidence type="ECO:0000313" key="5">
    <source>
        <dbReference type="Proteomes" id="UP000050969"/>
    </source>
</evidence>
<dbReference type="InterPro" id="IPR013166">
    <property type="entry name" value="Citrate_lyase_ligase_C"/>
</dbReference>
<dbReference type="InterPro" id="IPR016181">
    <property type="entry name" value="Acyl_CoA_acyltransferase"/>
</dbReference>
<reference evidence="4 5" key="1">
    <citation type="journal article" date="2015" name="Genome Announc.">
        <title>Expanding the biotechnology potential of lactobacilli through comparative genomics of 213 strains and associated genera.</title>
        <authorList>
            <person name="Sun Z."/>
            <person name="Harris H.M."/>
            <person name="McCann A."/>
            <person name="Guo C."/>
            <person name="Argimon S."/>
            <person name="Zhang W."/>
            <person name="Yang X."/>
            <person name="Jeffery I.B."/>
            <person name="Cooney J.C."/>
            <person name="Kagawa T.F."/>
            <person name="Liu W."/>
            <person name="Song Y."/>
            <person name="Salvetti E."/>
            <person name="Wrobel A."/>
            <person name="Rasinkangas P."/>
            <person name="Parkhill J."/>
            <person name="Rea M.C."/>
            <person name="O'Sullivan O."/>
            <person name="Ritari J."/>
            <person name="Douillard F.P."/>
            <person name="Paul Ross R."/>
            <person name="Yang R."/>
            <person name="Briner A.E."/>
            <person name="Felis G.E."/>
            <person name="de Vos W.M."/>
            <person name="Barrangou R."/>
            <person name="Klaenhammer T.R."/>
            <person name="Caufield P.W."/>
            <person name="Cui Y."/>
            <person name="Zhang H."/>
            <person name="O'Toole P.W."/>
        </authorList>
    </citation>
    <scope>NUCLEOTIDE SEQUENCE [LARGE SCALE GENOMIC DNA]</scope>
    <source>
        <strain evidence="4 5">DSM 24301</strain>
    </source>
</reference>
<dbReference type="Gene3D" id="3.40.50.620">
    <property type="entry name" value="HUPs"/>
    <property type="match status" value="1"/>
</dbReference>
<dbReference type="PANTHER" id="PTHR40599">
    <property type="entry name" value="[CITRATE [PRO-3S]-LYASE] LIGASE"/>
    <property type="match status" value="1"/>
</dbReference>
<dbReference type="RefSeq" id="WP_056992762.1">
    <property type="nucleotide sequence ID" value="NZ_JQCE01000021.1"/>
</dbReference>
<dbReference type="GO" id="GO:0016747">
    <property type="term" value="F:acyltransferase activity, transferring groups other than amino-acyl groups"/>
    <property type="evidence" value="ECO:0007669"/>
    <property type="project" value="InterPro"/>
</dbReference>
<keyword evidence="4" id="KW-0436">Ligase</keyword>
<dbReference type="PANTHER" id="PTHR40599:SF1">
    <property type="entry name" value="[CITRATE [PRO-3S]-LYASE] LIGASE"/>
    <property type="match status" value="1"/>
</dbReference>
<evidence type="ECO:0000256" key="2">
    <source>
        <dbReference type="ARBA" id="ARBA00022840"/>
    </source>
</evidence>
<dbReference type="EMBL" id="JQCE01000021">
    <property type="protein sequence ID" value="KRO17192.1"/>
    <property type="molecule type" value="Genomic_DNA"/>
</dbReference>
<comment type="caution">
    <text evidence="4">The sequence shown here is derived from an EMBL/GenBank/DDBJ whole genome shotgun (WGS) entry which is preliminary data.</text>
</comment>
<organism evidence="4 5">
    <name type="scientific">Lacticaseibacillus saniviri JCM 17471 = DSM 24301</name>
    <dbReference type="NCBI Taxonomy" id="1293598"/>
    <lineage>
        <taxon>Bacteria</taxon>
        <taxon>Bacillati</taxon>
        <taxon>Bacillota</taxon>
        <taxon>Bacilli</taxon>
        <taxon>Lactobacillales</taxon>
        <taxon>Lactobacillaceae</taxon>
        <taxon>Lacticaseibacillus</taxon>
    </lineage>
</organism>
<dbReference type="InterPro" id="IPR005216">
    <property type="entry name" value="Citrate_lyase_ligase"/>
</dbReference>
<evidence type="ECO:0000313" key="4">
    <source>
        <dbReference type="EMBL" id="KRO17192.1"/>
    </source>
</evidence>
<dbReference type="NCBIfam" id="TIGR00124">
    <property type="entry name" value="cit_ly_ligase"/>
    <property type="match status" value="1"/>
</dbReference>
<dbReference type="SUPFAM" id="SSF55729">
    <property type="entry name" value="Acyl-CoA N-acyltransferases (Nat)"/>
    <property type="match status" value="1"/>
</dbReference>
<dbReference type="Gene3D" id="3.40.630.30">
    <property type="match status" value="1"/>
</dbReference>
<sequence>MAVERLWLSINPTVRQQRAELLERVGLVDDTQVDYAVGIFEDGKLIATAAVFQNIIKTVAVNPDYRSQDYLGQMMTNLLSYLDDQNEAHSFVYTKPSQMQYFQAFGFQIVSHTDSVSLMERGLPNLAQYQQQLRRERIDATPASAIVMNANPFTLGHQYLVEQTATKSGAVYVFVVTEDRSFFNTEERIAMVQAGVAHLHNVVVIPTEQYMVSSATFPSYFLKDQADLAIASVQAQLDATLFKTAIAPQLNIKQRFVGDEPLSPVTAIYNQALVATLAPDVNVTIVPRKAINAVPISATAVRAAYQAEDWQLLQQLVPTTTLDYLKGR</sequence>
<dbReference type="InterPro" id="IPR004821">
    <property type="entry name" value="Cyt_trans-like"/>
</dbReference>
<dbReference type="SMART" id="SM00764">
    <property type="entry name" value="Citrate_ly_lig"/>
    <property type="match status" value="1"/>
</dbReference>
<evidence type="ECO:0000256" key="1">
    <source>
        <dbReference type="ARBA" id="ARBA00022741"/>
    </source>
</evidence>
<keyword evidence="4" id="KW-0456">Lyase</keyword>
<name>A0A0R2MUC3_9LACO</name>
<proteinExistence type="predicted"/>
<dbReference type="InterPro" id="IPR000182">
    <property type="entry name" value="GNAT_dom"/>
</dbReference>